<dbReference type="EMBL" id="JBEWLY010000027">
    <property type="protein sequence ID" value="MET1757122.1"/>
    <property type="molecule type" value="Genomic_DNA"/>
</dbReference>
<sequence>MKITFALAAASLAISPIALAQQVPGNSAPVPTPLPAPIPEARDIAYPGTIGIDIDATDVTRGLYKVTQTIPVAPGTRELTLLEPLWVPGGHAPRNTLPLFADIRFTANGKPVAWTRDPVAVNAFHLALPEGARTVTANFIHTSPVQSDEGRITMTREMLNLQWEKMTLYPAGHYTRQITVAPRVKVPEGWTVFTALDGMTRTGDTVRWSPTNYETLVDSPIFAGRYAKSWDLGQNVRMDAVADVPQDLAIKPEHLATYRKLVTEALALFGARHFDHYTLLTALTDRMGGIGLEHHRSSENQMEPKVFVDWEAFDWDRNVIAHELVHSWNGKYRRPADLWTPDYQYPMRNSLLWVYEGQTQFWGLVLAARSGIQAKETVLGAFAANAARYAEGTPGRAWRSVEDTTKDPIINGRRPLPFDTLTRGEDYYNEGALVWLEADQVIREGTRGAKGLDDFARAFFGMRDGDWGQLPYTFGEVVTTLNSVYPYDWAKFLRTRLYEPGQPSPLAGLKKAGYRLVWKDSPNPYQAGIAKYRNSLDLSYSLGISIREDGTVSSTTWDSPAFDAGLVKGVKIAAVNGNAYSQQVIKDAITMAKDTRQPIELLVKRGERYITVPVEWNGGLRWPWLERTTGQKEAPLDRLLAPRR</sequence>
<dbReference type="Pfam" id="PF05299">
    <property type="entry name" value="Peptidase_M61"/>
    <property type="match status" value="1"/>
</dbReference>
<evidence type="ECO:0000259" key="2">
    <source>
        <dbReference type="PROSITE" id="PS50106"/>
    </source>
</evidence>
<dbReference type="Gene3D" id="2.60.40.3650">
    <property type="match status" value="1"/>
</dbReference>
<dbReference type="InterPro" id="IPR024191">
    <property type="entry name" value="Peptidase_M61"/>
</dbReference>
<keyword evidence="1" id="KW-0732">Signal</keyword>
<dbReference type="Gene3D" id="2.30.42.10">
    <property type="match status" value="1"/>
</dbReference>
<reference evidence="3 4" key="1">
    <citation type="submission" date="2024-07" db="EMBL/GenBank/DDBJ databases">
        <title>Novosphingobium kalidii RD2P27.</title>
        <authorList>
            <person name="Sun J.-Q."/>
        </authorList>
    </citation>
    <scope>NUCLEOTIDE SEQUENCE [LARGE SCALE GENOMIC DNA]</scope>
    <source>
        <strain evidence="3 4">RD2P27</strain>
    </source>
</reference>
<dbReference type="Pfam" id="PF17899">
    <property type="entry name" value="Peptidase_M61_N"/>
    <property type="match status" value="1"/>
</dbReference>
<evidence type="ECO:0000256" key="1">
    <source>
        <dbReference type="SAM" id="SignalP"/>
    </source>
</evidence>
<dbReference type="InterPro" id="IPR036034">
    <property type="entry name" value="PDZ_sf"/>
</dbReference>
<accession>A0ABV2D5J9</accession>
<dbReference type="PROSITE" id="PS50106">
    <property type="entry name" value="PDZ"/>
    <property type="match status" value="1"/>
</dbReference>
<proteinExistence type="predicted"/>
<protein>
    <submittedName>
        <fullName evidence="3">Peptidase M61</fullName>
    </submittedName>
</protein>
<evidence type="ECO:0000313" key="4">
    <source>
        <dbReference type="Proteomes" id="UP001548713"/>
    </source>
</evidence>
<keyword evidence="4" id="KW-1185">Reference proteome</keyword>
<dbReference type="PIRSF" id="PIRSF016493">
    <property type="entry name" value="Glycyl_aminpptds"/>
    <property type="match status" value="1"/>
</dbReference>
<evidence type="ECO:0000313" key="3">
    <source>
        <dbReference type="EMBL" id="MET1757122.1"/>
    </source>
</evidence>
<name>A0ABV2D5J9_9SPHN</name>
<dbReference type="RefSeq" id="WP_353985603.1">
    <property type="nucleotide sequence ID" value="NZ_JBEWLY010000027.1"/>
</dbReference>
<dbReference type="InterPro" id="IPR027268">
    <property type="entry name" value="Peptidase_M4/M1_CTD_sf"/>
</dbReference>
<dbReference type="SUPFAM" id="SSF50156">
    <property type="entry name" value="PDZ domain-like"/>
    <property type="match status" value="1"/>
</dbReference>
<gene>
    <name evidence="3" type="ORF">ABVV53_16900</name>
</gene>
<dbReference type="Proteomes" id="UP001548713">
    <property type="component" value="Unassembled WGS sequence"/>
</dbReference>
<organism evidence="3 4">
    <name type="scientific">Novosphingobium kalidii</name>
    <dbReference type="NCBI Taxonomy" id="3230299"/>
    <lineage>
        <taxon>Bacteria</taxon>
        <taxon>Pseudomonadati</taxon>
        <taxon>Pseudomonadota</taxon>
        <taxon>Alphaproteobacteria</taxon>
        <taxon>Sphingomonadales</taxon>
        <taxon>Sphingomonadaceae</taxon>
        <taxon>Novosphingobium</taxon>
    </lineage>
</organism>
<dbReference type="Gene3D" id="1.10.390.10">
    <property type="entry name" value="Neutral Protease Domain 2"/>
    <property type="match status" value="1"/>
</dbReference>
<feature type="chain" id="PRO_5045532211" evidence="1">
    <location>
        <begin position="21"/>
        <end position="644"/>
    </location>
</feature>
<dbReference type="InterPro" id="IPR001478">
    <property type="entry name" value="PDZ"/>
</dbReference>
<dbReference type="InterPro" id="IPR040756">
    <property type="entry name" value="Peptidase_M61_N"/>
</dbReference>
<feature type="signal peptide" evidence="1">
    <location>
        <begin position="1"/>
        <end position="20"/>
    </location>
</feature>
<comment type="caution">
    <text evidence="3">The sequence shown here is derived from an EMBL/GenBank/DDBJ whole genome shotgun (WGS) entry which is preliminary data.</text>
</comment>
<dbReference type="InterPro" id="IPR007963">
    <property type="entry name" value="Peptidase_M61_catalytic"/>
</dbReference>
<feature type="domain" description="PDZ" evidence="2">
    <location>
        <begin position="526"/>
        <end position="607"/>
    </location>
</feature>